<keyword evidence="3" id="KW-1185">Reference proteome</keyword>
<organism evidence="2 3">
    <name type="scientific">Providencia rustigianii DSM 4541</name>
    <dbReference type="NCBI Taxonomy" id="500637"/>
    <lineage>
        <taxon>Bacteria</taxon>
        <taxon>Pseudomonadati</taxon>
        <taxon>Pseudomonadota</taxon>
        <taxon>Gammaproteobacteria</taxon>
        <taxon>Enterobacterales</taxon>
        <taxon>Morganellaceae</taxon>
        <taxon>Providencia</taxon>
    </lineage>
</organism>
<name>D1P2C6_9GAMM</name>
<evidence type="ECO:0000313" key="2">
    <source>
        <dbReference type="EMBL" id="EFB72281.1"/>
    </source>
</evidence>
<dbReference type="AlphaFoldDB" id="D1P2C6"/>
<reference evidence="2" key="1">
    <citation type="submission" date="2009-12" db="EMBL/GenBank/DDBJ databases">
        <authorList>
            <person name="Weinstock G."/>
            <person name="Sodergren E."/>
            <person name="Clifton S."/>
            <person name="Fulton L."/>
            <person name="Fulton B."/>
            <person name="Courtney L."/>
            <person name="Fronick C."/>
            <person name="Harrison M."/>
            <person name="Strong C."/>
            <person name="Farmer C."/>
            <person name="Delahaunty K."/>
            <person name="Markovic C."/>
            <person name="Hall O."/>
            <person name="Minx P."/>
            <person name="Tomlinson C."/>
            <person name="Mitreva M."/>
            <person name="Nelson J."/>
            <person name="Hou S."/>
            <person name="Wollam A."/>
            <person name="Pepin K.H."/>
            <person name="Johnson M."/>
            <person name="Bhonagiri V."/>
            <person name="Nash W.E."/>
            <person name="Warren W."/>
            <person name="Chinwalla A."/>
            <person name="Mardis E.R."/>
            <person name="Wilson R.K."/>
        </authorList>
    </citation>
    <scope>NUCLEOTIDE SEQUENCE [LARGE SCALE GENOMIC DNA]</scope>
    <source>
        <strain evidence="2">DSM 4541</strain>
    </source>
</reference>
<accession>D1P2C6</accession>
<gene>
    <name evidence="2" type="ORF">PROVRUST_06350</name>
</gene>
<comment type="caution">
    <text evidence="2">The sequence shown here is derived from an EMBL/GenBank/DDBJ whole genome shotgun (WGS) entry which is preliminary data.</text>
</comment>
<dbReference type="Proteomes" id="UP000005512">
    <property type="component" value="Unassembled WGS sequence"/>
</dbReference>
<protein>
    <submittedName>
        <fullName evidence="2">Uncharacterized protein</fullName>
    </submittedName>
</protein>
<feature type="compositionally biased region" description="Basic residues" evidence="1">
    <location>
        <begin position="28"/>
        <end position="40"/>
    </location>
</feature>
<feature type="region of interest" description="Disordered" evidence="1">
    <location>
        <begin position="16"/>
        <end position="40"/>
    </location>
</feature>
<evidence type="ECO:0000313" key="3">
    <source>
        <dbReference type="Proteomes" id="UP000005512"/>
    </source>
</evidence>
<proteinExistence type="predicted"/>
<dbReference type="HOGENOM" id="CLU_3294964_0_0_6"/>
<dbReference type="EMBL" id="ABXV02000023">
    <property type="protein sequence ID" value="EFB72281.1"/>
    <property type="molecule type" value="Genomic_DNA"/>
</dbReference>
<sequence length="40" mass="4830">MTLTIKITHFEFISNNQNSDKPPTALTRSRHRRKHFTQIY</sequence>
<evidence type="ECO:0000256" key="1">
    <source>
        <dbReference type="SAM" id="MobiDB-lite"/>
    </source>
</evidence>